<evidence type="ECO:0000313" key="1">
    <source>
        <dbReference type="EMBL" id="GKY87470.1"/>
    </source>
</evidence>
<gene>
    <name evidence="1" type="ORF">STA1M1_13390</name>
</gene>
<dbReference type="Proteomes" id="UP001144205">
    <property type="component" value="Unassembled WGS sequence"/>
</dbReference>
<evidence type="ECO:0000313" key="2">
    <source>
        <dbReference type="Proteomes" id="UP001144205"/>
    </source>
</evidence>
<proteinExistence type="predicted"/>
<dbReference type="EMBL" id="BROH01000003">
    <property type="protein sequence ID" value="GKY87470.1"/>
    <property type="molecule type" value="Genomic_DNA"/>
</dbReference>
<dbReference type="RefSeq" id="WP_281841458.1">
    <property type="nucleotide sequence ID" value="NZ_BROH01000003.1"/>
</dbReference>
<keyword evidence="2" id="KW-1185">Reference proteome</keyword>
<accession>A0ABQ5LR34</accession>
<protein>
    <submittedName>
        <fullName evidence="1">Uncharacterized protein</fullName>
    </submittedName>
</protein>
<sequence length="248" mass="25571">MRKFFLALTIPAFLPGATLADGEHDHAGGIRSEAGAVALAPFDIVHTKIATEGNVAVFHMALSGVAGAARPAPSGALAGSEVFAYVWPTSLDAATVGFDPGAGILAMTATAHPDFDDTPLFDENGDGDRGNDGDLWHSHWVVLGPDDACGPGALKVIDIPEGATPRLPPTWPGLPLLIDSPGWQPILTDETVEIRVPFADIGAVEAMGFDGVTAGLRVNANVHAPLLCVTDLFDLASGDLSLPGRVGE</sequence>
<name>A0ABQ5LR34_9RHOB</name>
<comment type="caution">
    <text evidence="1">The sequence shown here is derived from an EMBL/GenBank/DDBJ whole genome shotgun (WGS) entry which is preliminary data.</text>
</comment>
<organism evidence="1 2">
    <name type="scientific">Sinisalibacter aestuarii</name>
    <dbReference type="NCBI Taxonomy" id="2949426"/>
    <lineage>
        <taxon>Bacteria</taxon>
        <taxon>Pseudomonadati</taxon>
        <taxon>Pseudomonadota</taxon>
        <taxon>Alphaproteobacteria</taxon>
        <taxon>Rhodobacterales</taxon>
        <taxon>Roseobacteraceae</taxon>
        <taxon>Sinisalibacter</taxon>
    </lineage>
</organism>
<reference evidence="1" key="1">
    <citation type="journal article" date="2023" name="Int. J. Syst. Evol. Microbiol.">
        <title>Sinisalibacter aestuarii sp. nov., isolated from estuarine sediment of the Arakawa River.</title>
        <authorList>
            <person name="Arafat S.T."/>
            <person name="Hirano S."/>
            <person name="Sato A."/>
            <person name="Takeuchi K."/>
            <person name="Yasuda T."/>
            <person name="Terahara T."/>
            <person name="Hamada M."/>
            <person name="Kobayashi T."/>
        </authorList>
    </citation>
    <scope>NUCLEOTIDE SEQUENCE</scope>
    <source>
        <strain evidence="1">B-399</strain>
    </source>
</reference>